<feature type="signal peptide" evidence="1">
    <location>
        <begin position="1"/>
        <end position="31"/>
    </location>
</feature>
<evidence type="ECO:0000313" key="4">
    <source>
        <dbReference type="WBParaSite" id="MhA1_Contig440.frz3.fgene1"/>
    </source>
</evidence>
<feature type="domain" description="Glycoside hydrolase family 19 catalytic" evidence="2">
    <location>
        <begin position="200"/>
        <end position="296"/>
    </location>
</feature>
<evidence type="ECO:0000313" key="3">
    <source>
        <dbReference type="Proteomes" id="UP000095281"/>
    </source>
</evidence>
<dbReference type="WBParaSite" id="MhA1_Contig440.frz3.fgene1">
    <property type="protein sequence ID" value="MhA1_Contig440.frz3.fgene1"/>
    <property type="gene ID" value="MhA1_Contig440.frz3.fgene1"/>
</dbReference>
<dbReference type="Proteomes" id="UP000095281">
    <property type="component" value="Unplaced"/>
</dbReference>
<sequence>MASNPKHIFKNIFFFLHIFLSNFIINSNSSSQKIFNKCPIQLNYKIPGADPTSQCELPIDPNKLSPSFLERWFTREMFEDLFPFSNLGWGPHPCSPYSYEAFVIAARYFPSFGEEISLNNGFTPKENSRRDVANFLAHAIQETGLNDISVYQMSGLNLSQANECFFRGGLYNWFEGGPVSAFLAPSTSMRPEGGDKCIAGGRYCSPSPFFECGNETEGKYFKSCYFGRGAIQISYNYNYGQFGDWLKTQNISADLLKHPNLVLTKRDPPLALLASLWFYMSPQPPKPAMHDIILGIDNLIEKNKQKKNSKRLIPYYQPGFYPSHFVNKNEENRKKCEEMISGKYSKLFGLDSTTSGCLNFTMNTKIENNTEKMFFQIETNNNTNLINEDKIERILDLTRI</sequence>
<accession>A0A1I8BQU0</accession>
<dbReference type="GO" id="GO:0016998">
    <property type="term" value="P:cell wall macromolecule catabolic process"/>
    <property type="evidence" value="ECO:0007669"/>
    <property type="project" value="InterPro"/>
</dbReference>
<dbReference type="AlphaFoldDB" id="A0A1I8BQU0"/>
<organism evidence="3 4">
    <name type="scientific">Meloidogyne hapla</name>
    <name type="common">Root-knot nematode worm</name>
    <dbReference type="NCBI Taxonomy" id="6305"/>
    <lineage>
        <taxon>Eukaryota</taxon>
        <taxon>Metazoa</taxon>
        <taxon>Ecdysozoa</taxon>
        <taxon>Nematoda</taxon>
        <taxon>Chromadorea</taxon>
        <taxon>Rhabditida</taxon>
        <taxon>Tylenchina</taxon>
        <taxon>Tylenchomorpha</taxon>
        <taxon>Tylenchoidea</taxon>
        <taxon>Meloidogynidae</taxon>
        <taxon>Meloidogyninae</taxon>
        <taxon>Meloidogyne</taxon>
    </lineage>
</organism>
<dbReference type="OMA" id="YKPAPIM"/>
<evidence type="ECO:0000256" key="1">
    <source>
        <dbReference type="SAM" id="SignalP"/>
    </source>
</evidence>
<proteinExistence type="predicted"/>
<reference evidence="4" key="1">
    <citation type="submission" date="2016-11" db="UniProtKB">
        <authorList>
            <consortium name="WormBaseParasite"/>
        </authorList>
    </citation>
    <scope>IDENTIFICATION</scope>
</reference>
<feature type="chain" id="PRO_5009316107" evidence="1">
    <location>
        <begin position="32"/>
        <end position="400"/>
    </location>
</feature>
<dbReference type="InterPro" id="IPR023346">
    <property type="entry name" value="Lysozyme-like_dom_sf"/>
</dbReference>
<keyword evidence="1" id="KW-0732">Signal</keyword>
<dbReference type="GO" id="GO:0004568">
    <property type="term" value="F:chitinase activity"/>
    <property type="evidence" value="ECO:0007669"/>
    <property type="project" value="InterPro"/>
</dbReference>
<dbReference type="CDD" id="cd00325">
    <property type="entry name" value="chitinase_GH19"/>
    <property type="match status" value="1"/>
</dbReference>
<dbReference type="InterPro" id="IPR000726">
    <property type="entry name" value="Glyco_hydro_19_cat"/>
</dbReference>
<dbReference type="SUPFAM" id="SSF53955">
    <property type="entry name" value="Lysozyme-like"/>
    <property type="match status" value="1"/>
</dbReference>
<dbReference type="Pfam" id="PF00182">
    <property type="entry name" value="Glyco_hydro_19"/>
    <property type="match status" value="1"/>
</dbReference>
<dbReference type="Gene3D" id="1.10.530.10">
    <property type="match status" value="1"/>
</dbReference>
<dbReference type="Gene3D" id="3.30.20.10">
    <property type="entry name" value="Endochitinase, domain 2"/>
    <property type="match status" value="1"/>
</dbReference>
<name>A0A1I8BQU0_MELHA</name>
<dbReference type="PANTHER" id="PTHR47836:SF2">
    <property type="entry name" value="GLYCOSIDE HYDROLASE FAMILY 19 CATALYTIC DOMAIN-CONTAINING PROTEIN"/>
    <property type="match status" value="1"/>
</dbReference>
<dbReference type="GO" id="GO:0006032">
    <property type="term" value="P:chitin catabolic process"/>
    <property type="evidence" value="ECO:0007669"/>
    <property type="project" value="InterPro"/>
</dbReference>
<dbReference type="PANTHER" id="PTHR47836">
    <property type="entry name" value="PROTEIN CBG09520-RELATED"/>
    <property type="match status" value="1"/>
</dbReference>
<protein>
    <submittedName>
        <fullName evidence="4">Glyco_hydro_19_cat domain-containing protein</fullName>
    </submittedName>
</protein>
<keyword evidence="3" id="KW-1185">Reference proteome</keyword>
<evidence type="ECO:0000259" key="2">
    <source>
        <dbReference type="Pfam" id="PF00182"/>
    </source>
</evidence>